<evidence type="ECO:0000313" key="1">
    <source>
        <dbReference type="EMBL" id="PIR05146.1"/>
    </source>
</evidence>
<dbReference type="AlphaFoldDB" id="A0A2H0NAM1"/>
<proteinExistence type="predicted"/>
<dbReference type="SUPFAM" id="SSF101386">
    <property type="entry name" value="all-alpha NTP pyrophosphatases"/>
    <property type="match status" value="1"/>
</dbReference>
<dbReference type="Proteomes" id="UP000229893">
    <property type="component" value="Unassembled WGS sequence"/>
</dbReference>
<sequence length="106" mass="12067">MDIKTKKFTEVIKEAQVIARNFANLDPKPWPPEVKTLDLQAKVGNLSQLILNRQGFKKNQNHSSEISEELATIFFIVLDLADTYDVDFSTVFDKLISDLKSEISSH</sequence>
<dbReference type="Gene3D" id="1.10.287.1080">
    <property type="entry name" value="MazG-like"/>
    <property type="match status" value="1"/>
</dbReference>
<organism evidence="1 2">
    <name type="scientific">Candidatus Liptonbacteria bacterium CG11_big_fil_rev_8_21_14_0_20_35_14</name>
    <dbReference type="NCBI Taxonomy" id="1974634"/>
    <lineage>
        <taxon>Bacteria</taxon>
        <taxon>Candidatus Liptoniibacteriota</taxon>
    </lineage>
</organism>
<evidence type="ECO:0000313" key="2">
    <source>
        <dbReference type="Proteomes" id="UP000229893"/>
    </source>
</evidence>
<name>A0A2H0NAM1_9BACT</name>
<dbReference type="EMBL" id="PCWO01000009">
    <property type="protein sequence ID" value="PIR05146.1"/>
    <property type="molecule type" value="Genomic_DNA"/>
</dbReference>
<protein>
    <recommendedName>
        <fullName evidence="3">NTP pyrophosphohydrolase MazG putative catalytic core domain-containing protein</fullName>
    </recommendedName>
</protein>
<reference evidence="1 2" key="1">
    <citation type="submission" date="2017-09" db="EMBL/GenBank/DDBJ databases">
        <title>Depth-based differentiation of microbial function through sediment-hosted aquifers and enrichment of novel symbionts in the deep terrestrial subsurface.</title>
        <authorList>
            <person name="Probst A.J."/>
            <person name="Ladd B."/>
            <person name="Jarett J.K."/>
            <person name="Geller-Mcgrath D.E."/>
            <person name="Sieber C.M."/>
            <person name="Emerson J.B."/>
            <person name="Anantharaman K."/>
            <person name="Thomas B.C."/>
            <person name="Malmstrom R."/>
            <person name="Stieglmeier M."/>
            <person name="Klingl A."/>
            <person name="Woyke T."/>
            <person name="Ryan C.M."/>
            <person name="Banfield J.F."/>
        </authorList>
    </citation>
    <scope>NUCLEOTIDE SEQUENCE [LARGE SCALE GENOMIC DNA]</scope>
    <source>
        <strain evidence="1">CG11_big_fil_rev_8_21_14_0_20_35_14</strain>
    </source>
</reference>
<gene>
    <name evidence="1" type="ORF">COV57_00680</name>
</gene>
<comment type="caution">
    <text evidence="1">The sequence shown here is derived from an EMBL/GenBank/DDBJ whole genome shotgun (WGS) entry which is preliminary data.</text>
</comment>
<evidence type="ECO:0008006" key="3">
    <source>
        <dbReference type="Google" id="ProtNLM"/>
    </source>
</evidence>
<accession>A0A2H0NAM1</accession>